<feature type="transmembrane region" description="Helical" evidence="1">
    <location>
        <begin position="144"/>
        <end position="165"/>
    </location>
</feature>
<protein>
    <submittedName>
        <fullName evidence="2">Uncharacterized protein</fullName>
    </submittedName>
</protein>
<dbReference type="EMBL" id="HQ332785">
    <property type="protein sequence ID" value="ADQ43876.1"/>
    <property type="molecule type" value="Genomic_DNA"/>
</dbReference>
<organism evidence="2">
    <name type="scientific">Edwardsiella tarda</name>
    <dbReference type="NCBI Taxonomy" id="636"/>
    <lineage>
        <taxon>Bacteria</taxon>
        <taxon>Pseudomonadati</taxon>
        <taxon>Pseudomonadota</taxon>
        <taxon>Gammaproteobacteria</taxon>
        <taxon>Enterobacterales</taxon>
        <taxon>Hafniaceae</taxon>
        <taxon>Edwardsiella</taxon>
    </lineage>
</organism>
<gene>
    <name evidence="2" type="ORF">ETCK41_p51</name>
</gene>
<keyword evidence="1" id="KW-0812">Transmembrane</keyword>
<evidence type="ECO:0000256" key="1">
    <source>
        <dbReference type="SAM" id="Phobius"/>
    </source>
</evidence>
<reference evidence="2" key="1">
    <citation type="journal article" date="2012" name="Microb. Pathog.">
        <title>Large antibiotic-resistance plasmid of Edwardsiella tarda contributes to virulence in fish.</title>
        <authorList>
            <person name="Yu J.E."/>
            <person name="Cho M.Y."/>
            <person name="Kim J.W."/>
            <person name="Kang H.Y."/>
        </authorList>
    </citation>
    <scope>NUCLEOTIDE SEQUENCE</scope>
    <source>
        <strain evidence="2">CK41</strain>
        <plasmid evidence="2">pCK41</plasmid>
    </source>
</reference>
<feature type="transmembrane region" description="Helical" evidence="1">
    <location>
        <begin position="24"/>
        <end position="46"/>
    </location>
</feature>
<sequence>MMCSGARSKECIKPMLRNNMGSKIAGVVFLYFAVWGMASVIELQYWRNADTYPVWLTKHLRISPENNDKSLIRIEMETFDKVCGDKRGLLAVTQKQNGMFMRCDDSPGFFHGSAAFTKSINQITCCTFNMLPTWLSPVTVGNQYIVSLAAAFPTICCPCPFYFVIGQCEKRHHSGDAADGMMFIQGRKIGRYWLPAGRRAGQRAASVAGFKNAGGNLKMKPHTLRNFANFTQHASFRSQQSFHHRL</sequence>
<evidence type="ECO:0000313" key="2">
    <source>
        <dbReference type="EMBL" id="ADQ43876.1"/>
    </source>
</evidence>
<proteinExistence type="predicted"/>
<keyword evidence="1" id="KW-0472">Membrane</keyword>
<dbReference type="AlphaFoldDB" id="E5L753"/>
<geneLocation type="plasmid" evidence="2">
    <name>pCK41</name>
</geneLocation>
<name>E5L753_EDWTA</name>
<keyword evidence="2" id="KW-0614">Plasmid</keyword>
<keyword evidence="1" id="KW-1133">Transmembrane helix</keyword>
<accession>E5L753</accession>